<sequence>YILIDPFQHQLFKKDYISAGPAQSESAEWVIPAFYNVIDAIHKRFAVSRELARLFDDRLRTLSASDSPLEFSSLEVSSRFLMDFAAELAIRLPPSFDQVAHLYFKTTFRQFEVSHPTQTFEDRHSNNMADSSGQNRVDKAINCTDQAHHSYRDGAKGDDRDQQQRPRRRRTLTPQTERNVMDLLDDDDTDDELVERMFHEGHSAAGAESLAKEGPMQSYLDLCHKMGEIGFASRMTDVVTRVLYDRVEAKIFNSFKKRWDMATLDKGKDWVTSTILPFLRLTLLPKKDQGDFTAKKRYKMWSSRLLFYFHKTFGDLRIEEFFNIIVECPDSKPAILDLQECIEWTGQREQLQKAFLTAINKRLLHPGAETTDIIEFYISTIKYLRILDPSGVMLDRAARAINRYLRTRDDTMRAIVSCIVDDSSDLLTTSTEGIQANAEADDEGTDDESWMPEPKNAGPDLSSARRRMADIISVLGNIYDTNVRFMEEFQTILADRLLKAIDFNVDREVRQLELLKLRFGEADLQHCEVMLADVAESKRINANIRSVRPEMPVSATIASRCYWPDIESETLELPEAFKRMLEEYSAAFQILKPAKKLNLFPSLGMVELELELQDRTFQMNVEPIHASIIYLFEEQDMWTLSAMSAKLQVANDVLEQKMQFWIREGVVREIERFYYQVIENVSSS</sequence>
<evidence type="ECO:0000259" key="3">
    <source>
        <dbReference type="PROSITE" id="PS50069"/>
    </source>
</evidence>
<dbReference type="GO" id="GO:0006511">
    <property type="term" value="P:ubiquitin-dependent protein catabolic process"/>
    <property type="evidence" value="ECO:0007669"/>
    <property type="project" value="InterPro"/>
</dbReference>
<dbReference type="SUPFAM" id="SSF75632">
    <property type="entry name" value="Cullin homology domain"/>
    <property type="match status" value="1"/>
</dbReference>
<dbReference type="Proteomes" id="UP000749646">
    <property type="component" value="Unassembled WGS sequence"/>
</dbReference>
<dbReference type="Gene3D" id="3.30.230.130">
    <property type="entry name" value="Cullin, Chain C, Domain 2"/>
    <property type="match status" value="1"/>
</dbReference>
<keyword evidence="5" id="KW-1185">Reference proteome</keyword>
<dbReference type="OrthoDB" id="5581181at2759"/>
<dbReference type="Pfam" id="PF25773">
    <property type="entry name" value="TPR_ANAPC2"/>
    <property type="match status" value="1"/>
</dbReference>
<feature type="region of interest" description="Disordered" evidence="2">
    <location>
        <begin position="148"/>
        <end position="181"/>
    </location>
</feature>
<evidence type="ECO:0000313" key="5">
    <source>
        <dbReference type="Proteomes" id="UP000749646"/>
    </source>
</evidence>
<evidence type="ECO:0000256" key="2">
    <source>
        <dbReference type="SAM" id="MobiDB-lite"/>
    </source>
</evidence>
<comment type="similarity">
    <text evidence="1">Belongs to the cullin family.</text>
</comment>
<evidence type="ECO:0000313" key="4">
    <source>
        <dbReference type="EMBL" id="KAF9980243.1"/>
    </source>
</evidence>
<gene>
    <name evidence="4" type="primary">ANAPC2</name>
    <name evidence="4" type="ORF">BGZ65_005361</name>
</gene>
<dbReference type="GO" id="GO:0005680">
    <property type="term" value="C:anaphase-promoting complex"/>
    <property type="evidence" value="ECO:0007669"/>
    <property type="project" value="TreeGrafter"/>
</dbReference>
<dbReference type="InterPro" id="IPR016158">
    <property type="entry name" value="Cullin_homology"/>
</dbReference>
<dbReference type="SMART" id="SM00182">
    <property type="entry name" value="CULLIN"/>
    <property type="match status" value="1"/>
</dbReference>
<comment type="caution">
    <text evidence="4">The sequence shown here is derived from an EMBL/GenBank/DDBJ whole genome shotgun (WGS) entry which is preliminary data.</text>
</comment>
<dbReference type="Gene3D" id="1.20.1310.10">
    <property type="entry name" value="Cullin Repeats"/>
    <property type="match status" value="1"/>
</dbReference>
<accession>A0A9P6M8K9</accession>
<protein>
    <submittedName>
        <fullName evidence="4">Anaphase-promoting complex subunit 2</fullName>
    </submittedName>
</protein>
<feature type="compositionally biased region" description="Polar residues" evidence="2">
    <location>
        <begin position="126"/>
        <end position="135"/>
    </location>
</feature>
<organism evidence="4 5">
    <name type="scientific">Modicella reniformis</name>
    <dbReference type="NCBI Taxonomy" id="1440133"/>
    <lineage>
        <taxon>Eukaryota</taxon>
        <taxon>Fungi</taxon>
        <taxon>Fungi incertae sedis</taxon>
        <taxon>Mucoromycota</taxon>
        <taxon>Mortierellomycotina</taxon>
        <taxon>Mortierellomycetes</taxon>
        <taxon>Mortierellales</taxon>
        <taxon>Mortierellaceae</taxon>
        <taxon>Modicella</taxon>
    </lineage>
</organism>
<dbReference type="InterPro" id="IPR059120">
    <property type="entry name" value="Cullin-like_AB"/>
</dbReference>
<feature type="domain" description="Cullin family profile" evidence="3">
    <location>
        <begin position="485"/>
        <end position="662"/>
    </location>
</feature>
<proteinExistence type="inferred from homology"/>
<feature type="region of interest" description="Disordered" evidence="2">
    <location>
        <begin position="118"/>
        <end position="137"/>
    </location>
</feature>
<name>A0A9P6M8K9_9FUNG</name>
<dbReference type="EMBL" id="JAAAHW010003880">
    <property type="protein sequence ID" value="KAF9980243.1"/>
    <property type="molecule type" value="Genomic_DNA"/>
</dbReference>
<dbReference type="GO" id="GO:0031625">
    <property type="term" value="F:ubiquitin protein ligase binding"/>
    <property type="evidence" value="ECO:0007669"/>
    <property type="project" value="InterPro"/>
</dbReference>
<dbReference type="PROSITE" id="PS50069">
    <property type="entry name" value="CULLIN_2"/>
    <property type="match status" value="1"/>
</dbReference>
<dbReference type="PANTHER" id="PTHR45957:SF1">
    <property type="entry name" value="ANAPHASE-PROMOTING COMPLEX SUBUNIT 2"/>
    <property type="match status" value="1"/>
</dbReference>
<dbReference type="Pfam" id="PF26557">
    <property type="entry name" value="Cullin_AB"/>
    <property type="match status" value="1"/>
</dbReference>
<dbReference type="InterPro" id="IPR044554">
    <property type="entry name" value="ANAPC2"/>
</dbReference>
<feature type="region of interest" description="Disordered" evidence="2">
    <location>
        <begin position="433"/>
        <end position="462"/>
    </location>
</feature>
<evidence type="ECO:0000256" key="1">
    <source>
        <dbReference type="PROSITE-ProRule" id="PRU00330"/>
    </source>
</evidence>
<reference evidence="4" key="1">
    <citation type="journal article" date="2020" name="Fungal Divers.">
        <title>Resolving the Mortierellaceae phylogeny through synthesis of multi-gene phylogenetics and phylogenomics.</title>
        <authorList>
            <person name="Vandepol N."/>
            <person name="Liber J."/>
            <person name="Desiro A."/>
            <person name="Na H."/>
            <person name="Kennedy M."/>
            <person name="Barry K."/>
            <person name="Grigoriev I.V."/>
            <person name="Miller A.N."/>
            <person name="O'Donnell K."/>
            <person name="Stajich J.E."/>
            <person name="Bonito G."/>
        </authorList>
    </citation>
    <scope>NUCLEOTIDE SEQUENCE</scope>
    <source>
        <strain evidence="4">MES-2147</strain>
    </source>
</reference>
<dbReference type="PANTHER" id="PTHR45957">
    <property type="entry name" value="ANAPHASE-PROMOTING COMPLEX SUBUNIT 2"/>
    <property type="match status" value="1"/>
</dbReference>
<feature type="compositionally biased region" description="Basic and acidic residues" evidence="2">
    <location>
        <begin position="148"/>
        <end position="164"/>
    </location>
</feature>
<dbReference type="InterPro" id="IPR036317">
    <property type="entry name" value="Cullin_homology_sf"/>
</dbReference>
<dbReference type="InterPro" id="IPR057975">
    <property type="entry name" value="TPR_ANAPC2"/>
</dbReference>
<dbReference type="GO" id="GO:0007091">
    <property type="term" value="P:metaphase/anaphase transition of mitotic cell cycle"/>
    <property type="evidence" value="ECO:0007669"/>
    <property type="project" value="TreeGrafter"/>
</dbReference>
<dbReference type="AlphaFoldDB" id="A0A9P6M8K9"/>
<feature type="compositionally biased region" description="Acidic residues" evidence="2">
    <location>
        <begin position="439"/>
        <end position="450"/>
    </location>
</feature>
<feature type="non-terminal residue" evidence="4">
    <location>
        <position position="684"/>
    </location>
</feature>
<dbReference type="GO" id="GO:0070979">
    <property type="term" value="P:protein K11-linked ubiquitination"/>
    <property type="evidence" value="ECO:0007669"/>
    <property type="project" value="TreeGrafter"/>
</dbReference>